<feature type="compositionally biased region" description="Polar residues" evidence="1">
    <location>
        <begin position="34"/>
        <end position="44"/>
    </location>
</feature>
<dbReference type="EMBL" id="JPKZ01001475">
    <property type="protein sequence ID" value="KHN81707.1"/>
    <property type="molecule type" value="Genomic_DNA"/>
</dbReference>
<proteinExistence type="predicted"/>
<keyword evidence="2" id="KW-0472">Membrane</keyword>
<keyword evidence="2" id="KW-1133">Transmembrane helix</keyword>
<sequence>QSISGVVVVCLIRVIYSAYGMSNDEMMNLYNQIQNNSPQDNSVDNPMELSGDNGDSIDDTMQNDNYDGQQNDYYGGQQYDHYGDQQNDYYGGQPNQYYDDQQNDYFDDQGNSSAVGRREGIEVYEWKKLTTCAIITCAVVVLFCLGASLIGGLSSTMARHESQKPKFSSHL</sequence>
<feature type="transmembrane region" description="Helical" evidence="2">
    <location>
        <begin position="133"/>
        <end position="154"/>
    </location>
</feature>
<feature type="non-terminal residue" evidence="3">
    <location>
        <position position="1"/>
    </location>
</feature>
<keyword evidence="4" id="KW-1185">Reference proteome</keyword>
<keyword evidence="2" id="KW-0812">Transmembrane</keyword>
<name>A0A0B2VJT2_TOXCA</name>
<evidence type="ECO:0000256" key="1">
    <source>
        <dbReference type="SAM" id="MobiDB-lite"/>
    </source>
</evidence>
<reference evidence="3 4" key="1">
    <citation type="submission" date="2014-11" db="EMBL/GenBank/DDBJ databases">
        <title>Genetic blueprint of the zoonotic pathogen Toxocara canis.</title>
        <authorList>
            <person name="Zhu X.-Q."/>
            <person name="Korhonen P.K."/>
            <person name="Cai H."/>
            <person name="Young N.D."/>
            <person name="Nejsum P."/>
            <person name="von Samson-Himmelstjerna G."/>
            <person name="Boag P.R."/>
            <person name="Tan P."/>
            <person name="Li Q."/>
            <person name="Min J."/>
            <person name="Yang Y."/>
            <person name="Wang X."/>
            <person name="Fang X."/>
            <person name="Hall R.S."/>
            <person name="Hofmann A."/>
            <person name="Sternberg P.W."/>
            <person name="Jex A.R."/>
            <person name="Gasser R.B."/>
        </authorList>
    </citation>
    <scope>NUCLEOTIDE SEQUENCE [LARGE SCALE GENOMIC DNA]</scope>
    <source>
        <strain evidence="3">PN_DK_2014</strain>
    </source>
</reference>
<gene>
    <name evidence="3" type="ORF">Tcan_07193</name>
</gene>
<protein>
    <submittedName>
        <fullName evidence="3">Uncharacterized protein</fullName>
    </submittedName>
</protein>
<comment type="caution">
    <text evidence="3">The sequence shown here is derived from an EMBL/GenBank/DDBJ whole genome shotgun (WGS) entry which is preliminary data.</text>
</comment>
<evidence type="ECO:0000313" key="3">
    <source>
        <dbReference type="EMBL" id="KHN81707.1"/>
    </source>
</evidence>
<accession>A0A0B2VJT2</accession>
<evidence type="ECO:0000313" key="4">
    <source>
        <dbReference type="Proteomes" id="UP000031036"/>
    </source>
</evidence>
<organism evidence="3 4">
    <name type="scientific">Toxocara canis</name>
    <name type="common">Canine roundworm</name>
    <dbReference type="NCBI Taxonomy" id="6265"/>
    <lineage>
        <taxon>Eukaryota</taxon>
        <taxon>Metazoa</taxon>
        <taxon>Ecdysozoa</taxon>
        <taxon>Nematoda</taxon>
        <taxon>Chromadorea</taxon>
        <taxon>Rhabditida</taxon>
        <taxon>Spirurina</taxon>
        <taxon>Ascaridomorpha</taxon>
        <taxon>Ascaridoidea</taxon>
        <taxon>Toxocaridae</taxon>
        <taxon>Toxocara</taxon>
    </lineage>
</organism>
<dbReference type="Proteomes" id="UP000031036">
    <property type="component" value="Unassembled WGS sequence"/>
</dbReference>
<feature type="region of interest" description="Disordered" evidence="1">
    <location>
        <begin position="34"/>
        <end position="111"/>
    </location>
</feature>
<dbReference type="AlphaFoldDB" id="A0A0B2VJT2"/>
<evidence type="ECO:0000256" key="2">
    <source>
        <dbReference type="SAM" id="Phobius"/>
    </source>
</evidence>
<feature type="compositionally biased region" description="Low complexity" evidence="1">
    <location>
        <begin position="62"/>
        <end position="100"/>
    </location>
</feature>